<evidence type="ECO:0000313" key="3">
    <source>
        <dbReference type="EMBL" id="BCJ04122.1"/>
    </source>
</evidence>
<dbReference type="AlphaFoldDB" id="A0A6S6QPQ3"/>
<feature type="transmembrane region" description="Helical" evidence="2">
    <location>
        <begin position="6"/>
        <end position="29"/>
    </location>
</feature>
<protein>
    <submittedName>
        <fullName evidence="3">ATP synthase F0 subunit 8</fullName>
    </submittedName>
</protein>
<accession>A0A6S6QPQ3</accession>
<organism evidence="3">
    <name type="scientific">Amynthas yunoshimensis</name>
    <dbReference type="NCBI Taxonomy" id="585708"/>
    <lineage>
        <taxon>Eukaryota</taxon>
        <taxon>Metazoa</taxon>
        <taxon>Spiralia</taxon>
        <taxon>Lophotrochozoa</taxon>
        <taxon>Annelida</taxon>
        <taxon>Clitellata</taxon>
        <taxon>Oligochaeta</taxon>
        <taxon>Crassiclitellata</taxon>
        <taxon>Megascolecida</taxon>
        <taxon>Megascolecidae</taxon>
        <taxon>Amynthas</taxon>
    </lineage>
</organism>
<keyword evidence="2" id="KW-0472">Membrane</keyword>
<keyword evidence="2" id="KW-1133">Transmembrane helix</keyword>
<name>A0A6S6QPQ3_9ANNE</name>
<evidence type="ECO:0000256" key="2">
    <source>
        <dbReference type="SAM" id="Phobius"/>
    </source>
</evidence>
<evidence type="ECO:0000256" key="1">
    <source>
        <dbReference type="SAM" id="MobiDB-lite"/>
    </source>
</evidence>
<dbReference type="EMBL" id="LC573969">
    <property type="protein sequence ID" value="BCJ04122.1"/>
    <property type="molecule type" value="Genomic_DNA"/>
</dbReference>
<proteinExistence type="predicted"/>
<geneLocation type="mitochondrion" evidence="3"/>
<keyword evidence="3" id="KW-0496">Mitochondrion</keyword>
<reference evidence="3" key="1">
    <citation type="submission" date="2020-08" db="EMBL/GenBank/DDBJ databases">
        <title>The complete mitochondrial genome sequences of Japanese earthworms, Metaphire hilgendorfi and Amynthas yunoshimensis.</title>
        <authorList>
            <person name="Matsuda M."/>
            <person name="Seto A."/>
            <person name="Endo H."/>
            <person name="Minamiya Y."/>
        </authorList>
    </citation>
    <scope>NUCLEOTIDE SEQUENCE</scope>
</reference>
<gene>
    <name evidence="3" type="primary">ATP8</name>
</gene>
<sequence>MPHLSPMSWLLAIITFWTILMLFTTNIWWTNLHTFKTGTLQTSSSKHSPWSWSLQDGWE</sequence>
<feature type="region of interest" description="Disordered" evidence="1">
    <location>
        <begin position="39"/>
        <end position="59"/>
    </location>
</feature>
<keyword evidence="2" id="KW-0812">Transmembrane</keyword>
<feature type="compositionally biased region" description="Low complexity" evidence="1">
    <location>
        <begin position="43"/>
        <end position="53"/>
    </location>
</feature>